<proteinExistence type="predicted"/>
<dbReference type="EMBL" id="GL451208">
    <property type="protein sequence ID" value="EFN79710.1"/>
    <property type="molecule type" value="Genomic_DNA"/>
</dbReference>
<dbReference type="AlphaFoldDB" id="E2BX70"/>
<dbReference type="InterPro" id="IPR048366">
    <property type="entry name" value="TNP-like_GBD"/>
</dbReference>
<feature type="domain" description="Transposable element P transposase-like GTP-binding insertion" evidence="1">
    <location>
        <begin position="1"/>
        <end position="53"/>
    </location>
</feature>
<keyword evidence="4" id="KW-1185">Reference proteome</keyword>
<protein>
    <submittedName>
        <fullName evidence="3">THAP domain-containing protein 9</fullName>
    </submittedName>
</protein>
<dbReference type="InterPro" id="IPR048367">
    <property type="entry name" value="TNP-like_RNaseH_C"/>
</dbReference>
<dbReference type="Pfam" id="PF21789">
    <property type="entry name" value="TNP-like_RNaseH_C"/>
    <property type="match status" value="1"/>
</dbReference>
<dbReference type="PANTHER" id="PTHR47577">
    <property type="entry name" value="THAP DOMAIN-CONTAINING PROTEIN 6"/>
    <property type="match status" value="1"/>
</dbReference>
<dbReference type="STRING" id="610380.E2BX70"/>
<dbReference type="OMA" id="RENEHIW"/>
<evidence type="ECO:0000313" key="3">
    <source>
        <dbReference type="EMBL" id="EFN79710.1"/>
    </source>
</evidence>
<evidence type="ECO:0000259" key="1">
    <source>
        <dbReference type="Pfam" id="PF21788"/>
    </source>
</evidence>
<feature type="non-terminal residue" evidence="3">
    <location>
        <position position="1"/>
    </location>
</feature>
<feature type="domain" description="Transposable element P transposase-like RNase H C-terminal" evidence="2">
    <location>
        <begin position="127"/>
        <end position="161"/>
    </location>
</feature>
<dbReference type="Proteomes" id="UP000008237">
    <property type="component" value="Unassembled WGS sequence"/>
</dbReference>
<dbReference type="PANTHER" id="PTHR47577:SF2">
    <property type="entry name" value="THAP DOMAIN CONTAINING 9"/>
    <property type="match status" value="1"/>
</dbReference>
<organism evidence="4">
    <name type="scientific">Harpegnathos saltator</name>
    <name type="common">Jerdon's jumping ant</name>
    <dbReference type="NCBI Taxonomy" id="610380"/>
    <lineage>
        <taxon>Eukaryota</taxon>
        <taxon>Metazoa</taxon>
        <taxon>Ecdysozoa</taxon>
        <taxon>Arthropoda</taxon>
        <taxon>Hexapoda</taxon>
        <taxon>Insecta</taxon>
        <taxon>Pterygota</taxon>
        <taxon>Neoptera</taxon>
        <taxon>Endopterygota</taxon>
        <taxon>Hymenoptera</taxon>
        <taxon>Apocrita</taxon>
        <taxon>Aculeata</taxon>
        <taxon>Formicoidea</taxon>
        <taxon>Formicidae</taxon>
        <taxon>Ponerinae</taxon>
        <taxon>Ponerini</taxon>
        <taxon>Harpegnathos</taxon>
    </lineage>
</organism>
<dbReference type="Pfam" id="PF21788">
    <property type="entry name" value="TNP-like_GBD"/>
    <property type="match status" value="1"/>
</dbReference>
<gene>
    <name evidence="3" type="ORF">EAI_00106</name>
</gene>
<feature type="non-terminal residue" evidence="3">
    <location>
        <position position="181"/>
    </location>
</feature>
<name>E2BX70_HARSA</name>
<sequence>AQTFSKSVANAMIFCKETLNNPNFLQSAATSQFCIYINNIFDLLNSRNLFSKISTKQYITRKNIDNIKTQVQDFITYLSSLNDQTGPILNSSRKIGFLGMIIALRSTIEIAETLFIKDENFSFLMTYKISQDHIETFFSAIRSRGGFNNNPTAWEFKTVFKHLLVKTDIRILYNTNCQLLD</sequence>
<reference evidence="3 4" key="1">
    <citation type="journal article" date="2010" name="Science">
        <title>Genomic comparison of the ants Camponotus floridanus and Harpegnathos saltator.</title>
        <authorList>
            <person name="Bonasio R."/>
            <person name="Zhang G."/>
            <person name="Ye C."/>
            <person name="Mutti N.S."/>
            <person name="Fang X."/>
            <person name="Qin N."/>
            <person name="Donahue G."/>
            <person name="Yang P."/>
            <person name="Li Q."/>
            <person name="Li C."/>
            <person name="Zhang P."/>
            <person name="Huang Z."/>
            <person name="Berger S.L."/>
            <person name="Reinberg D."/>
            <person name="Wang J."/>
            <person name="Liebig J."/>
        </authorList>
    </citation>
    <scope>NUCLEOTIDE SEQUENCE [LARGE SCALE GENOMIC DNA]</scope>
    <source>
        <strain evidence="3 4">R22 G/1</strain>
    </source>
</reference>
<evidence type="ECO:0000259" key="2">
    <source>
        <dbReference type="Pfam" id="PF21789"/>
    </source>
</evidence>
<accession>E2BX70</accession>
<dbReference type="InParanoid" id="E2BX70"/>
<evidence type="ECO:0000313" key="4">
    <source>
        <dbReference type="Proteomes" id="UP000008237"/>
    </source>
</evidence>